<evidence type="ECO:0000256" key="6">
    <source>
        <dbReference type="ARBA" id="ARBA00022737"/>
    </source>
</evidence>
<feature type="repeat" description="PPR" evidence="9">
    <location>
        <begin position="379"/>
        <end position="413"/>
    </location>
</feature>
<dbReference type="Pfam" id="PF01535">
    <property type="entry name" value="PPR"/>
    <property type="match status" value="3"/>
</dbReference>
<gene>
    <name evidence="10" type="ORF">Taro_028224</name>
</gene>
<feature type="repeat" description="PPR" evidence="9">
    <location>
        <begin position="519"/>
        <end position="553"/>
    </location>
</feature>
<dbReference type="InterPro" id="IPR002885">
    <property type="entry name" value="PPR_rpt"/>
</dbReference>
<evidence type="ECO:0008006" key="12">
    <source>
        <dbReference type="Google" id="ProtNLM"/>
    </source>
</evidence>
<dbReference type="EMBL" id="NMUH01001804">
    <property type="protein sequence ID" value="MQL95548.1"/>
    <property type="molecule type" value="Genomic_DNA"/>
</dbReference>
<evidence type="ECO:0000256" key="4">
    <source>
        <dbReference type="ARBA" id="ARBA00022640"/>
    </source>
</evidence>
<feature type="repeat" description="PPR" evidence="9">
    <location>
        <begin position="344"/>
        <end position="378"/>
    </location>
</feature>
<dbReference type="GO" id="GO:0009570">
    <property type="term" value="C:chloroplast stroma"/>
    <property type="evidence" value="ECO:0007669"/>
    <property type="project" value="UniProtKB-ARBA"/>
</dbReference>
<name>A0A843VGP4_COLES</name>
<proteinExistence type="inferred from homology"/>
<keyword evidence="4" id="KW-0934">Plastid</keyword>
<protein>
    <recommendedName>
        <fullName evidence="12">Pentatricopeptide repeat-containing protein</fullName>
    </recommendedName>
</protein>
<accession>A0A843VGP4</accession>
<dbReference type="Gene3D" id="1.25.40.10">
    <property type="entry name" value="Tetratricopeptide repeat domain"/>
    <property type="match status" value="4"/>
</dbReference>
<dbReference type="PANTHER" id="PTHR46128">
    <property type="entry name" value="MITOCHONDRIAL GROUP I INTRON SPLICING FACTOR CCM1"/>
    <property type="match status" value="1"/>
</dbReference>
<feature type="repeat" description="PPR" evidence="9">
    <location>
        <begin position="166"/>
        <end position="200"/>
    </location>
</feature>
<dbReference type="PANTHER" id="PTHR46128:SF187">
    <property type="entry name" value="PENTACOTRIPEPTIDE-REPEAT REGION OF PRORP DOMAIN-CONTAINING PROTEIN"/>
    <property type="match status" value="1"/>
</dbReference>
<dbReference type="Pfam" id="PF13041">
    <property type="entry name" value="PPR_2"/>
    <property type="match status" value="3"/>
</dbReference>
<evidence type="ECO:0000256" key="8">
    <source>
        <dbReference type="ARBA" id="ARBA00022946"/>
    </source>
</evidence>
<keyword evidence="8" id="KW-0809">Transit peptide</keyword>
<dbReference type="GO" id="GO:0003729">
    <property type="term" value="F:mRNA binding"/>
    <property type="evidence" value="ECO:0007669"/>
    <property type="project" value="UniProtKB-ARBA"/>
</dbReference>
<organism evidence="10 11">
    <name type="scientific">Colocasia esculenta</name>
    <name type="common">Wild taro</name>
    <name type="synonym">Arum esculentum</name>
    <dbReference type="NCBI Taxonomy" id="4460"/>
    <lineage>
        <taxon>Eukaryota</taxon>
        <taxon>Viridiplantae</taxon>
        <taxon>Streptophyta</taxon>
        <taxon>Embryophyta</taxon>
        <taxon>Tracheophyta</taxon>
        <taxon>Spermatophyta</taxon>
        <taxon>Magnoliopsida</taxon>
        <taxon>Liliopsida</taxon>
        <taxon>Araceae</taxon>
        <taxon>Aroideae</taxon>
        <taxon>Colocasieae</taxon>
        <taxon>Colocasia</taxon>
    </lineage>
</organism>
<sequence>MLLLPPPHLATTTAFLARLPSLRHALPQPHHSPPPISAIAATSLPPDPVLPLEARRHDFGPLLHYLSSNPPSPSSSSSSPPTHLDPSELRLAESYRAVPAHHWHALLKSLAASSSTLPAAAALVPWLQRHRLCYAVDLLYSILIHALGRAGRLSEAFQLSHQAPLSAVTYNAMISACARSGDLEKALGLLAQMRRNGFQSDYVNYSLIVQTLTRSGDAPNAAFLEKIYSEIVSEKIELDSKLLNDLVVAFSRSGDPDRALFLLGVIQGQGLSPKSATLVALISALGGSGRVAEAEAVFEELKDGGLMPRARAYNALLKGYVKAGSLKDAEYVFAEMEKNGVTPDERTYSLLIDAYTNAGRWESGRILLKEMEANDVRPNSYVFSRMLAILRDKGDWQKSFSVLKEMKSNGVRPDRHFYNVMIDMFGKYNCLQHAMDAFQRMRLDGIEPDTVTWNTLIDAHCKAGWHDKAMELFEEMQETGCMPCTTTYNIMINSLGEQERWEEVEDLLAKMRGQGLIPNSVTYTTLVDVYGKSGRFRDAIECLEVLKAGGLKPSQTMYHALVNAYAQRSMVLKWIPSSLRKLLEMGVLILDIGMDLLSLDGSQKQLLEVFTSLSSPKSWKSSLLGAAAALHALDYGHLLGSLELLSLLSQLQGLSLRQSQAVTGMGTAPFLSPARIQMHQNTSHQLLSGCSSSKLPSSSSLRASSGSFFGIDHSLAAVIMNSQSFAFAKRSQSFIDRGAMSHLSGLSTMNTVAARVDLSSWGSLNCKLDRGIQGEERKKLRKSASFGIQHAGSHGRQHGGT</sequence>
<keyword evidence="5" id="KW-0507">mRNA processing</keyword>
<feature type="repeat" description="PPR" evidence="9">
    <location>
        <begin position="484"/>
        <end position="518"/>
    </location>
</feature>
<dbReference type="FunFam" id="1.25.40.10:FF:000947">
    <property type="entry name" value="Pentatricopeptide repeat-containing protein, chloroplastic isoform A"/>
    <property type="match status" value="1"/>
</dbReference>
<evidence type="ECO:0000313" key="10">
    <source>
        <dbReference type="EMBL" id="MQL95548.1"/>
    </source>
</evidence>
<dbReference type="GO" id="GO:0006397">
    <property type="term" value="P:mRNA processing"/>
    <property type="evidence" value="ECO:0007669"/>
    <property type="project" value="UniProtKB-KW"/>
</dbReference>
<evidence type="ECO:0000256" key="2">
    <source>
        <dbReference type="ARBA" id="ARBA00007626"/>
    </source>
</evidence>
<dbReference type="OrthoDB" id="185373at2759"/>
<dbReference type="Proteomes" id="UP000652761">
    <property type="component" value="Unassembled WGS sequence"/>
</dbReference>
<dbReference type="AlphaFoldDB" id="A0A843VGP4"/>
<dbReference type="InterPro" id="IPR050872">
    <property type="entry name" value="PPR_P_subfamily"/>
</dbReference>
<feature type="repeat" description="PPR" evidence="9">
    <location>
        <begin position="449"/>
        <end position="483"/>
    </location>
</feature>
<evidence type="ECO:0000256" key="7">
    <source>
        <dbReference type="ARBA" id="ARBA00022845"/>
    </source>
</evidence>
<dbReference type="FunFam" id="1.25.40.10:FF:001770">
    <property type="entry name" value="Pentatricopeptide repeat-containing protein, chloroplastic isoform A"/>
    <property type="match status" value="1"/>
</dbReference>
<dbReference type="InterPro" id="IPR011990">
    <property type="entry name" value="TPR-like_helical_dom_sf"/>
</dbReference>
<feature type="repeat" description="PPR" evidence="9">
    <location>
        <begin position="309"/>
        <end position="343"/>
    </location>
</feature>
<evidence type="ECO:0000256" key="9">
    <source>
        <dbReference type="PROSITE-ProRule" id="PRU00708"/>
    </source>
</evidence>
<evidence type="ECO:0000256" key="3">
    <source>
        <dbReference type="ARBA" id="ARBA00022528"/>
    </source>
</evidence>
<comment type="caution">
    <text evidence="10">The sequence shown here is derived from an EMBL/GenBank/DDBJ whole genome shotgun (WGS) entry which is preliminary data.</text>
</comment>
<dbReference type="GO" id="GO:0006417">
    <property type="term" value="P:regulation of translation"/>
    <property type="evidence" value="ECO:0007669"/>
    <property type="project" value="UniProtKB-KW"/>
</dbReference>
<dbReference type="NCBIfam" id="TIGR00756">
    <property type="entry name" value="PPR"/>
    <property type="match status" value="8"/>
</dbReference>
<dbReference type="Pfam" id="PF13812">
    <property type="entry name" value="PPR_3"/>
    <property type="match status" value="1"/>
</dbReference>
<evidence type="ECO:0000256" key="1">
    <source>
        <dbReference type="ARBA" id="ARBA00004229"/>
    </source>
</evidence>
<evidence type="ECO:0000313" key="11">
    <source>
        <dbReference type="Proteomes" id="UP000652761"/>
    </source>
</evidence>
<comment type="subcellular location">
    <subcellularLocation>
        <location evidence="1">Plastid</location>
        <location evidence="1">Chloroplast</location>
    </subcellularLocation>
</comment>
<reference evidence="10" key="1">
    <citation type="submission" date="2017-07" db="EMBL/GenBank/DDBJ databases">
        <title>Taro Niue Genome Assembly and Annotation.</title>
        <authorList>
            <person name="Atibalentja N."/>
            <person name="Keating K."/>
            <person name="Fields C.J."/>
        </authorList>
    </citation>
    <scope>NUCLEOTIDE SEQUENCE</scope>
    <source>
        <strain evidence="10">Niue_2</strain>
        <tissue evidence="10">Leaf</tissue>
    </source>
</reference>
<feature type="repeat" description="PPR" evidence="9">
    <location>
        <begin position="274"/>
        <end position="308"/>
    </location>
</feature>
<feature type="repeat" description="PPR" evidence="9">
    <location>
        <begin position="239"/>
        <end position="273"/>
    </location>
</feature>
<evidence type="ECO:0000256" key="5">
    <source>
        <dbReference type="ARBA" id="ARBA00022664"/>
    </source>
</evidence>
<dbReference type="PROSITE" id="PS51375">
    <property type="entry name" value="PPR"/>
    <property type="match status" value="10"/>
</dbReference>
<keyword evidence="6" id="KW-0677">Repeat</keyword>
<keyword evidence="11" id="KW-1185">Reference proteome</keyword>
<keyword evidence="3" id="KW-0150">Chloroplast</keyword>
<keyword evidence="7" id="KW-0810">Translation regulation</keyword>
<feature type="repeat" description="PPR" evidence="9">
    <location>
        <begin position="414"/>
        <end position="448"/>
    </location>
</feature>
<comment type="similarity">
    <text evidence="2">Belongs to the PPR family. P subfamily.</text>
</comment>